<dbReference type="GO" id="GO:0016787">
    <property type="term" value="F:hydrolase activity"/>
    <property type="evidence" value="ECO:0007669"/>
    <property type="project" value="UniProtKB-KW"/>
</dbReference>
<evidence type="ECO:0000313" key="8">
    <source>
        <dbReference type="Proteomes" id="UP000799539"/>
    </source>
</evidence>
<reference evidence="7" key="1">
    <citation type="journal article" date="2020" name="Stud. Mycol.">
        <title>101 Dothideomycetes genomes: a test case for predicting lifestyles and emergence of pathogens.</title>
        <authorList>
            <person name="Haridas S."/>
            <person name="Albert R."/>
            <person name="Binder M."/>
            <person name="Bloem J."/>
            <person name="Labutti K."/>
            <person name="Salamov A."/>
            <person name="Andreopoulos B."/>
            <person name="Baker S."/>
            <person name="Barry K."/>
            <person name="Bills G."/>
            <person name="Bluhm B."/>
            <person name="Cannon C."/>
            <person name="Castanera R."/>
            <person name="Culley D."/>
            <person name="Daum C."/>
            <person name="Ezra D."/>
            <person name="Gonzalez J."/>
            <person name="Henrissat B."/>
            <person name="Kuo A."/>
            <person name="Liang C."/>
            <person name="Lipzen A."/>
            <person name="Lutzoni F."/>
            <person name="Magnuson J."/>
            <person name="Mondo S."/>
            <person name="Nolan M."/>
            <person name="Ohm R."/>
            <person name="Pangilinan J."/>
            <person name="Park H.-J."/>
            <person name="Ramirez L."/>
            <person name="Alfaro M."/>
            <person name="Sun H."/>
            <person name="Tritt A."/>
            <person name="Yoshinaga Y."/>
            <person name="Zwiers L.-H."/>
            <person name="Turgeon B."/>
            <person name="Goodwin S."/>
            <person name="Spatafora J."/>
            <person name="Crous P."/>
            <person name="Grigoriev I."/>
        </authorList>
    </citation>
    <scope>NUCLEOTIDE SEQUENCE</scope>
    <source>
        <strain evidence="7">SCOH1-5</strain>
    </source>
</reference>
<evidence type="ECO:0000256" key="2">
    <source>
        <dbReference type="ARBA" id="ARBA00022801"/>
    </source>
</evidence>
<name>A0A6A6FI62_9PEZI</name>
<accession>A0A6A6FI62</accession>
<keyword evidence="3" id="KW-0067">ATP-binding</keyword>
<feature type="compositionally biased region" description="Polar residues" evidence="4">
    <location>
        <begin position="11"/>
        <end position="24"/>
    </location>
</feature>
<feature type="region of interest" description="Disordered" evidence="4">
    <location>
        <begin position="1"/>
        <end position="64"/>
    </location>
</feature>
<dbReference type="Pfam" id="PF00176">
    <property type="entry name" value="SNF2-rel_dom"/>
    <property type="match status" value="1"/>
</dbReference>
<dbReference type="PROSITE" id="PS51194">
    <property type="entry name" value="HELICASE_CTER"/>
    <property type="match status" value="1"/>
</dbReference>
<evidence type="ECO:0008006" key="9">
    <source>
        <dbReference type="Google" id="ProtNLM"/>
    </source>
</evidence>
<dbReference type="PROSITE" id="PS51192">
    <property type="entry name" value="HELICASE_ATP_BIND_1"/>
    <property type="match status" value="1"/>
</dbReference>
<evidence type="ECO:0000256" key="3">
    <source>
        <dbReference type="ARBA" id="ARBA00022840"/>
    </source>
</evidence>
<dbReference type="GO" id="GO:0007131">
    <property type="term" value="P:reciprocal meiotic recombination"/>
    <property type="evidence" value="ECO:0007669"/>
    <property type="project" value="TreeGrafter"/>
</dbReference>
<dbReference type="PANTHER" id="PTHR45629">
    <property type="entry name" value="SNF2/RAD54 FAMILY MEMBER"/>
    <property type="match status" value="1"/>
</dbReference>
<sequence length="973" mass="108291">MKPFKPPTIYNRPQATQNAPQEFSQPPPAKRRRISEDEEDRAETAVAAAKVLKRPEPSQKFQSPAFRSPLVPVLNGSSQFNSSSEQVQEQFFVVVWRKFTMKKNKTWDGDGVLSVKGTQARLQNIDGKDFGRGTCKGPLMVGSELSIGGKDVEVESMISKDDYMSGRVFLGNAKATKSVPALSLKEINETSRVTAKEQAKFKKLALSQKETSLKPPSNSLASRAAFKAPLIQSNVLAPVRNGKVPTPRHAIDSNSLVMQRPSKVPKGKQVVDVVVDPLLTRHLRPHQRQGVQFMYECVMGMKDYDGEGAVLADEMGLGKTLQTIALLWTLLKQNPIFEEPPVIKKALIVCPVTLVKNWKKEFRKWLGNDRVGVYMVENNKMRLTDFTKGRAYQVMIIGYEKLTKVQKELQGASGIDIVICDEGHRLKSSTNKAASAIKTLSTERRVILSGTPVQNDLAEFHTMVDFVNPNILSKYTTFKREFENPIVKSRQPGATKSDLEKGEARSAELAEITGKFILRRTAEILSKYLPPKTEYVIFCKPTDTQRKIYRHIIGTKAVASALHAGAGGLEGITALKKLCNSPTLLQQMTKTGDIKRHDLVEGLQPHLLTTPGTSAKLLVLDELLVKIRNESDDKVVLVSHYTETMDMLATLITSLGMGHVRLDGSVPQSKRQDLIDRFNNTPQSKVYIFLLSAKSGGTGLNLTGASRLIMYDSDWNPAHDLQAMARIHRDGQKKPCYIYRFVTQGVMDEKIFQRQITKTGLADSIVDGKDAASNFTQYDLRDLFSLDEEDDCQTHRLLGCRCEKNGLPFSEAVEMDVAEQAGRTDLARLSTGEIEVLHLEDSDQEELYIPKTCTTTTLANVDRDAQEAEIMRNARGSRDSEGKAKMLSLMQYTHLDTSLTRGEGPMRRKAWDEEDEEDNDEGGTSTMSVLDAAIDDAALRNVIRDVGQRIGFVMTKMGTSRNEEEEAAEDTKG</sequence>
<keyword evidence="2" id="KW-0378">Hydrolase</keyword>
<dbReference type="Gene3D" id="1.20.120.850">
    <property type="entry name" value="SWI2/SNF2 ATPases, N-terminal domain"/>
    <property type="match status" value="1"/>
</dbReference>
<dbReference type="CDD" id="cd18793">
    <property type="entry name" value="SF2_C_SNF"/>
    <property type="match status" value="1"/>
</dbReference>
<dbReference type="Proteomes" id="UP000799539">
    <property type="component" value="Unassembled WGS sequence"/>
</dbReference>
<dbReference type="InterPro" id="IPR049730">
    <property type="entry name" value="SNF2/RAD54-like_C"/>
</dbReference>
<keyword evidence="8" id="KW-1185">Reference proteome</keyword>
<organism evidence="7 8">
    <name type="scientific">Cercospora zeae-maydis SCOH1-5</name>
    <dbReference type="NCBI Taxonomy" id="717836"/>
    <lineage>
        <taxon>Eukaryota</taxon>
        <taxon>Fungi</taxon>
        <taxon>Dikarya</taxon>
        <taxon>Ascomycota</taxon>
        <taxon>Pezizomycotina</taxon>
        <taxon>Dothideomycetes</taxon>
        <taxon>Dothideomycetidae</taxon>
        <taxon>Mycosphaerellales</taxon>
        <taxon>Mycosphaerellaceae</taxon>
        <taxon>Cercospora</taxon>
    </lineage>
</organism>
<dbReference type="GO" id="GO:0005524">
    <property type="term" value="F:ATP binding"/>
    <property type="evidence" value="ECO:0007669"/>
    <property type="project" value="InterPro"/>
</dbReference>
<evidence type="ECO:0000256" key="4">
    <source>
        <dbReference type="SAM" id="MobiDB-lite"/>
    </source>
</evidence>
<dbReference type="SMART" id="SM00487">
    <property type="entry name" value="DEXDc"/>
    <property type="match status" value="1"/>
</dbReference>
<feature type="compositionally biased region" description="Acidic residues" evidence="4">
    <location>
        <begin position="912"/>
        <end position="921"/>
    </location>
</feature>
<proteinExistence type="predicted"/>
<dbReference type="InterPro" id="IPR027417">
    <property type="entry name" value="P-loop_NTPase"/>
</dbReference>
<dbReference type="FunFam" id="3.40.50.10810:FF:000035">
    <property type="entry name" value="DsDNA-dependent ATPase (Rad54b)"/>
    <property type="match status" value="1"/>
</dbReference>
<keyword evidence="1" id="KW-0547">Nucleotide-binding</keyword>
<dbReference type="EMBL" id="ML992671">
    <property type="protein sequence ID" value="KAF2213149.1"/>
    <property type="molecule type" value="Genomic_DNA"/>
</dbReference>
<dbReference type="GO" id="GO:0000724">
    <property type="term" value="P:double-strand break repair via homologous recombination"/>
    <property type="evidence" value="ECO:0007669"/>
    <property type="project" value="TreeGrafter"/>
</dbReference>
<evidence type="ECO:0000259" key="5">
    <source>
        <dbReference type="PROSITE" id="PS51192"/>
    </source>
</evidence>
<dbReference type="SMART" id="SM00490">
    <property type="entry name" value="HELICc"/>
    <property type="match status" value="1"/>
</dbReference>
<dbReference type="Gene3D" id="3.40.50.300">
    <property type="entry name" value="P-loop containing nucleotide triphosphate hydrolases"/>
    <property type="match status" value="1"/>
</dbReference>
<dbReference type="InterPro" id="IPR050496">
    <property type="entry name" value="SNF2_RAD54_helicase_repair"/>
</dbReference>
<feature type="region of interest" description="Disordered" evidence="4">
    <location>
        <begin position="899"/>
        <end position="926"/>
    </location>
</feature>
<protein>
    <recommendedName>
        <fullName evidence="9">DNA repair and recombination protein RAD54B</fullName>
    </recommendedName>
</protein>
<dbReference type="GO" id="GO:0005634">
    <property type="term" value="C:nucleus"/>
    <property type="evidence" value="ECO:0007669"/>
    <property type="project" value="TreeGrafter"/>
</dbReference>
<evidence type="ECO:0000256" key="1">
    <source>
        <dbReference type="ARBA" id="ARBA00022741"/>
    </source>
</evidence>
<evidence type="ECO:0000313" key="7">
    <source>
        <dbReference type="EMBL" id="KAF2213149.1"/>
    </source>
</evidence>
<dbReference type="GO" id="GO:0015616">
    <property type="term" value="F:DNA translocase activity"/>
    <property type="evidence" value="ECO:0007669"/>
    <property type="project" value="TreeGrafter"/>
</dbReference>
<gene>
    <name evidence="7" type="ORF">CERZMDRAFT_39739</name>
</gene>
<dbReference type="Pfam" id="PF00271">
    <property type="entry name" value="Helicase_C"/>
    <property type="match status" value="1"/>
</dbReference>
<feature type="domain" description="Helicase C-terminal" evidence="6">
    <location>
        <begin position="619"/>
        <end position="781"/>
    </location>
</feature>
<dbReference type="CDD" id="cd18004">
    <property type="entry name" value="DEXHc_RAD54"/>
    <property type="match status" value="1"/>
</dbReference>
<dbReference type="PANTHER" id="PTHR45629:SF7">
    <property type="entry name" value="DNA EXCISION REPAIR PROTEIN ERCC-6-RELATED"/>
    <property type="match status" value="1"/>
</dbReference>
<dbReference type="InterPro" id="IPR001650">
    <property type="entry name" value="Helicase_C-like"/>
</dbReference>
<dbReference type="InterPro" id="IPR038718">
    <property type="entry name" value="SNF2-like_sf"/>
</dbReference>
<dbReference type="InterPro" id="IPR014001">
    <property type="entry name" value="Helicase_ATP-bd"/>
</dbReference>
<feature type="domain" description="Helicase ATP-binding" evidence="5">
    <location>
        <begin position="300"/>
        <end position="470"/>
    </location>
</feature>
<dbReference type="AlphaFoldDB" id="A0A6A6FI62"/>
<dbReference type="OrthoDB" id="413460at2759"/>
<evidence type="ECO:0000259" key="6">
    <source>
        <dbReference type="PROSITE" id="PS51194"/>
    </source>
</evidence>
<dbReference type="SUPFAM" id="SSF52540">
    <property type="entry name" value="P-loop containing nucleoside triphosphate hydrolases"/>
    <property type="match status" value="2"/>
</dbReference>
<dbReference type="Gene3D" id="3.40.50.10810">
    <property type="entry name" value="Tandem AAA-ATPase domain"/>
    <property type="match status" value="1"/>
</dbReference>
<dbReference type="InterPro" id="IPR000330">
    <property type="entry name" value="SNF2_N"/>
</dbReference>